<name>A0A3B4UJB8_SERDU</name>
<dbReference type="STRING" id="41447.ENSSDUP00000018756"/>
<feature type="coiled-coil region" evidence="2">
    <location>
        <begin position="41"/>
        <end position="68"/>
    </location>
</feature>
<reference evidence="4" key="1">
    <citation type="submission" date="2025-08" db="UniProtKB">
        <authorList>
            <consortium name="Ensembl"/>
        </authorList>
    </citation>
    <scope>IDENTIFICATION</scope>
</reference>
<dbReference type="GeneTree" id="ENSGT01030000234575"/>
<dbReference type="CDD" id="cd03590">
    <property type="entry name" value="CLECT_DC-SIGN_like"/>
    <property type="match status" value="1"/>
</dbReference>
<protein>
    <submittedName>
        <fullName evidence="4">C-type lectin domain containing 1</fullName>
    </submittedName>
</protein>
<evidence type="ECO:0000313" key="4">
    <source>
        <dbReference type="Ensembl" id="ENSSDUP00000018756.1"/>
    </source>
</evidence>
<evidence type="ECO:0000256" key="2">
    <source>
        <dbReference type="SAM" id="Coils"/>
    </source>
</evidence>
<dbReference type="AlphaFoldDB" id="A0A3B4UJB8"/>
<dbReference type="InterPro" id="IPR001304">
    <property type="entry name" value="C-type_lectin-like"/>
</dbReference>
<dbReference type="SMART" id="SM00034">
    <property type="entry name" value="CLECT"/>
    <property type="match status" value="1"/>
</dbReference>
<dbReference type="PROSITE" id="PS50041">
    <property type="entry name" value="C_TYPE_LECTIN_2"/>
    <property type="match status" value="1"/>
</dbReference>
<keyword evidence="2" id="KW-0175">Coiled coil</keyword>
<dbReference type="GeneID" id="111230100"/>
<proteinExistence type="predicted"/>
<reference evidence="4" key="2">
    <citation type="submission" date="2025-09" db="UniProtKB">
        <authorList>
            <consortium name="Ensembl"/>
        </authorList>
    </citation>
    <scope>IDENTIFICATION</scope>
</reference>
<keyword evidence="5" id="KW-1185">Reference proteome</keyword>
<keyword evidence="1" id="KW-0430">Lectin</keyword>
<dbReference type="RefSeq" id="XP_022612403.1">
    <property type="nucleotide sequence ID" value="XM_022756682.1"/>
</dbReference>
<dbReference type="InterPro" id="IPR033989">
    <property type="entry name" value="CD209-like_CTLD"/>
</dbReference>
<dbReference type="Pfam" id="PF00059">
    <property type="entry name" value="Lectin_C"/>
    <property type="match status" value="1"/>
</dbReference>
<dbReference type="InterPro" id="IPR016187">
    <property type="entry name" value="CTDL_fold"/>
</dbReference>
<sequence length="217" mass="24405">MNLIKTKGALGIRGHIMRYVLIGLLVSEAISQAASSPEEEVALLKLRLNSLKTRYKDLCNQYSDLAANCSAPGLTCSECPPQWFQVGDQCFHIRTDKKDWIDSENNCTASGGHLAILTTREEHEAVEKESRRIGGFYKDYWIGLTDVETEGEWKWVDKSNLTNPFWDSLKSEPDNNQSGGPEGEDCVVVDGHSQTWFDVPCTFLYPRICQMDAIPLK</sequence>
<dbReference type="GO" id="GO:0030246">
    <property type="term" value="F:carbohydrate binding"/>
    <property type="evidence" value="ECO:0007669"/>
    <property type="project" value="UniProtKB-KW"/>
</dbReference>
<feature type="domain" description="C-type lectin" evidence="3">
    <location>
        <begin position="86"/>
        <end position="210"/>
    </location>
</feature>
<dbReference type="KEGG" id="sdu:111230100"/>
<evidence type="ECO:0000313" key="5">
    <source>
        <dbReference type="Proteomes" id="UP000261420"/>
    </source>
</evidence>
<dbReference type="Ensembl" id="ENSSDUT00000019095.1">
    <property type="protein sequence ID" value="ENSSDUP00000018756.1"/>
    <property type="gene ID" value="ENSSDUG00000013683.1"/>
</dbReference>
<dbReference type="Gene3D" id="3.10.100.10">
    <property type="entry name" value="Mannose-Binding Protein A, subunit A"/>
    <property type="match status" value="1"/>
</dbReference>
<evidence type="ECO:0000256" key="1">
    <source>
        <dbReference type="ARBA" id="ARBA00022734"/>
    </source>
</evidence>
<dbReference type="Proteomes" id="UP000261420">
    <property type="component" value="Unplaced"/>
</dbReference>
<dbReference type="InterPro" id="IPR016186">
    <property type="entry name" value="C-type_lectin-like/link_sf"/>
</dbReference>
<organism evidence="4 5">
    <name type="scientific">Seriola dumerili</name>
    <name type="common">Greater amberjack</name>
    <name type="synonym">Caranx dumerili</name>
    <dbReference type="NCBI Taxonomy" id="41447"/>
    <lineage>
        <taxon>Eukaryota</taxon>
        <taxon>Metazoa</taxon>
        <taxon>Chordata</taxon>
        <taxon>Craniata</taxon>
        <taxon>Vertebrata</taxon>
        <taxon>Euteleostomi</taxon>
        <taxon>Actinopterygii</taxon>
        <taxon>Neopterygii</taxon>
        <taxon>Teleostei</taxon>
        <taxon>Neoteleostei</taxon>
        <taxon>Acanthomorphata</taxon>
        <taxon>Carangaria</taxon>
        <taxon>Carangiformes</taxon>
        <taxon>Carangidae</taxon>
        <taxon>Seriola</taxon>
    </lineage>
</organism>
<evidence type="ECO:0000259" key="3">
    <source>
        <dbReference type="PROSITE" id="PS50041"/>
    </source>
</evidence>
<dbReference type="SUPFAM" id="SSF56436">
    <property type="entry name" value="C-type lectin-like"/>
    <property type="match status" value="1"/>
</dbReference>
<dbReference type="InterPro" id="IPR050111">
    <property type="entry name" value="C-type_lectin/snaclec_domain"/>
</dbReference>
<dbReference type="PANTHER" id="PTHR22803">
    <property type="entry name" value="MANNOSE, PHOSPHOLIPASE, LECTIN RECEPTOR RELATED"/>
    <property type="match status" value="1"/>
</dbReference>
<accession>A0A3B4UJB8</accession>